<protein>
    <submittedName>
        <fullName evidence="1">Uncharacterized protein</fullName>
    </submittedName>
</protein>
<accession>A0A381NS85</accession>
<dbReference type="EMBL" id="UINC01000534">
    <property type="protein sequence ID" value="SUZ56994.1"/>
    <property type="molecule type" value="Genomic_DNA"/>
</dbReference>
<proteinExistence type="predicted"/>
<name>A0A381NS85_9ZZZZ</name>
<organism evidence="1">
    <name type="scientific">marine metagenome</name>
    <dbReference type="NCBI Taxonomy" id="408172"/>
    <lineage>
        <taxon>unclassified sequences</taxon>
        <taxon>metagenomes</taxon>
        <taxon>ecological metagenomes</taxon>
    </lineage>
</organism>
<gene>
    <name evidence="1" type="ORF">METZ01_LOCUS9848</name>
</gene>
<dbReference type="AlphaFoldDB" id="A0A381NS85"/>
<evidence type="ECO:0000313" key="1">
    <source>
        <dbReference type="EMBL" id="SUZ56994.1"/>
    </source>
</evidence>
<reference evidence="1" key="1">
    <citation type="submission" date="2018-05" db="EMBL/GenBank/DDBJ databases">
        <authorList>
            <person name="Lanie J.A."/>
            <person name="Ng W.-L."/>
            <person name="Kazmierczak K.M."/>
            <person name="Andrzejewski T.M."/>
            <person name="Davidsen T.M."/>
            <person name="Wayne K.J."/>
            <person name="Tettelin H."/>
            <person name="Glass J.I."/>
            <person name="Rusch D."/>
            <person name="Podicherti R."/>
            <person name="Tsui H.-C.T."/>
            <person name="Winkler M.E."/>
        </authorList>
    </citation>
    <scope>NUCLEOTIDE SEQUENCE</scope>
</reference>
<sequence length="69" mass="8143">MSKKVSYFHINKFIAVQQYNTNLAIEQYKSSKKSTSFILQTICRKKSMEDTNKAGYDNIHKKTLLNFNY</sequence>